<dbReference type="Proteomes" id="UP000827721">
    <property type="component" value="Unassembled WGS sequence"/>
</dbReference>
<dbReference type="InterPro" id="IPR056789">
    <property type="entry name" value="LRR_R13L1-DRL21"/>
</dbReference>
<organism evidence="2 3">
    <name type="scientific">Xanthoceras sorbifolium</name>
    <dbReference type="NCBI Taxonomy" id="99658"/>
    <lineage>
        <taxon>Eukaryota</taxon>
        <taxon>Viridiplantae</taxon>
        <taxon>Streptophyta</taxon>
        <taxon>Embryophyta</taxon>
        <taxon>Tracheophyta</taxon>
        <taxon>Spermatophyta</taxon>
        <taxon>Magnoliopsida</taxon>
        <taxon>eudicotyledons</taxon>
        <taxon>Gunneridae</taxon>
        <taxon>Pentapetalae</taxon>
        <taxon>rosids</taxon>
        <taxon>malvids</taxon>
        <taxon>Sapindales</taxon>
        <taxon>Sapindaceae</taxon>
        <taxon>Xanthoceroideae</taxon>
        <taxon>Xanthoceras</taxon>
    </lineage>
</organism>
<gene>
    <name evidence="2" type="ORF">JRO89_XS05G0146300</name>
</gene>
<reference evidence="2 3" key="1">
    <citation type="submission" date="2021-02" db="EMBL/GenBank/DDBJ databases">
        <title>Plant Genome Project.</title>
        <authorList>
            <person name="Zhang R.-G."/>
        </authorList>
    </citation>
    <scope>NUCLEOTIDE SEQUENCE [LARGE SCALE GENOMIC DNA]</scope>
    <source>
        <tissue evidence="2">Leaves</tissue>
    </source>
</reference>
<dbReference type="Pfam" id="PF25019">
    <property type="entry name" value="LRR_R13L1-DRL21"/>
    <property type="match status" value="1"/>
</dbReference>
<sequence length="913" mass="103703">MMHDLVNDLAQWAAKDFFFRIENLQEGEKQGKIPKNVRHLSYLNDGSNYDRIQKFVVFNEIKSVRTFLTFSPKYLTDDSSCDFPSILLQLRRLRVLSLNGYPISELPDTIGDLKLLHYLDLSWTRIEFLPDSVNRLHNLEALILKGCSRLKRLCSDMGNLIKLRHFYISGSNSLEGMPLKIGTLTSLRTLELFVVGKDVGSGLAELKELTHLQEKLHISGLENVNDLRDAEKADLNGKGGLKDLQLEWTCSNDGSNEKKEIATQVLEKLRPCQKLERLHIWGYGGTRFPQWLGDTSFSSLTSLTFEDCKICASLPSIGQLPLLKKLFIRDMNGIESLGPEFYGHGYSKAPFQSLEEFKIWNLQEWRDWIPCGSGRDVEAFPRLRWLSIFRCSKLQGKLPEHLPSLESLSIRHCEQLSVSVPIVPKHCSIRIVNCKEVVLSSIKDKSLLSSMVHLLSGTSSSIFLAEGFTKGFSKAEKLERVKYYERGHSLAMEYNKKSVESGYFDYFAIKMEEEELQQEELPCRVQYLCLEDFKFPVKLEEALQSLSFLRGLSIRNSQEIISFREAALPSQLRFITIHECNALQSLPMAWMHISNTSLKYLSIGYCDSLTCIARVQLPPNLKRLEIMHCSNLLTVLDEEEVSSSCRNTSYLEYLKIESCPSLTSLWSKSNELPDTLQKIKLSRCSNLAILASTGNLPKALRYLSIEECSKLESIAKSFHDNTKLEKLYIDDCEKLKTLPSGINNLISLKKLVMSNCPAMVSVPDGGFPTSLTCLVIADMKICKSLFEWGLHRLTSLEILVIGGCMDVMSFPQEETGMILPTSLTVLGIRNFPNLERLSSIAQNLTCLEKLYLCNCPKLKYFPEDGLPNSLKQLEIKDCPLLEERCDEGKGLYWSMISHISNRLSDYTSSEEDD</sequence>
<name>A0ABQ8I2E5_9ROSI</name>
<dbReference type="PANTHER" id="PTHR47186">
    <property type="entry name" value="LEUCINE-RICH REPEAT-CONTAINING PROTEIN 57"/>
    <property type="match status" value="1"/>
</dbReference>
<proteinExistence type="predicted"/>
<dbReference type="EMBL" id="JAFEMO010000005">
    <property type="protein sequence ID" value="KAH7570624.1"/>
    <property type="molecule type" value="Genomic_DNA"/>
</dbReference>
<evidence type="ECO:0000259" key="1">
    <source>
        <dbReference type="Pfam" id="PF25019"/>
    </source>
</evidence>
<protein>
    <recommendedName>
        <fullName evidence="1">R13L1/DRL21-like LRR repeat region domain-containing protein</fullName>
    </recommendedName>
</protein>
<dbReference type="InterPro" id="IPR032675">
    <property type="entry name" value="LRR_dom_sf"/>
</dbReference>
<evidence type="ECO:0000313" key="2">
    <source>
        <dbReference type="EMBL" id="KAH7570624.1"/>
    </source>
</evidence>
<evidence type="ECO:0000313" key="3">
    <source>
        <dbReference type="Proteomes" id="UP000827721"/>
    </source>
</evidence>
<comment type="caution">
    <text evidence="2">The sequence shown here is derived from an EMBL/GenBank/DDBJ whole genome shotgun (WGS) entry which is preliminary data.</text>
</comment>
<dbReference type="SUPFAM" id="SSF52058">
    <property type="entry name" value="L domain-like"/>
    <property type="match status" value="2"/>
</dbReference>
<feature type="domain" description="R13L1/DRL21-like LRR repeat region" evidence="1">
    <location>
        <begin position="203"/>
        <end position="331"/>
    </location>
</feature>
<dbReference type="Gene3D" id="3.80.10.10">
    <property type="entry name" value="Ribonuclease Inhibitor"/>
    <property type="match status" value="3"/>
</dbReference>
<accession>A0ABQ8I2E5</accession>
<dbReference type="PANTHER" id="PTHR47186:SF41">
    <property type="entry name" value="OS12G0131701 PROTEIN"/>
    <property type="match status" value="1"/>
</dbReference>
<keyword evidence="3" id="KW-1185">Reference proteome</keyword>